<comment type="subcellular location">
    <subcellularLocation>
        <location evidence="1">Cytoplasm</location>
    </subcellularLocation>
</comment>
<evidence type="ECO:0000256" key="2">
    <source>
        <dbReference type="ARBA" id="ARBA00012831"/>
    </source>
</evidence>
<dbReference type="AlphaFoldDB" id="A0A558FPQ9"/>
<proteinExistence type="predicted"/>
<dbReference type="PANTHER" id="PTHR43382">
    <property type="entry name" value="PROLYL-TRNA SYNTHETASE"/>
    <property type="match status" value="1"/>
</dbReference>
<dbReference type="EMBL" id="VMTR01000331">
    <property type="protein sequence ID" value="TVT87466.1"/>
    <property type="molecule type" value="Genomic_DNA"/>
</dbReference>
<sequence>LDARDERNPGFKFNEWELKGVPVRFEIGPNEVDDDVVTAVHRPDGESVELDRENIAEAVQAQFDEVYAKLYAAAEENLEENVREASERNEILGTIGQHGGYVKAPWCGDEACEDEIKEQIAAEIVMVPLNDEDAEIHDGEDCAVCGGDAEETAYFAKSY</sequence>
<dbReference type="SUPFAM" id="SSF52954">
    <property type="entry name" value="Class II aaRS ABD-related"/>
    <property type="match status" value="1"/>
</dbReference>
<feature type="domain" description="Proline-tRNA ligase class II C-terminal" evidence="4">
    <location>
        <begin position="88"/>
        <end position="159"/>
    </location>
</feature>
<dbReference type="InterPro" id="IPR004499">
    <property type="entry name" value="Pro-tRNA-ligase_IIa_arc-type"/>
</dbReference>
<dbReference type="EC" id="6.1.1.15" evidence="2"/>
<name>A0A558FPQ9_HALVO</name>
<gene>
    <name evidence="5" type="ORF">FQA18_19305</name>
</gene>
<dbReference type="Gene3D" id="3.30.110.30">
    <property type="entry name" value="C-terminal domain of ProRS"/>
    <property type="match status" value="1"/>
</dbReference>
<feature type="non-terminal residue" evidence="5">
    <location>
        <position position="1"/>
    </location>
</feature>
<evidence type="ECO:0000256" key="3">
    <source>
        <dbReference type="ARBA" id="ARBA00022917"/>
    </source>
</evidence>
<dbReference type="Pfam" id="PF09180">
    <property type="entry name" value="ProRS-C_1"/>
    <property type="match status" value="1"/>
</dbReference>
<dbReference type="GO" id="GO:0005524">
    <property type="term" value="F:ATP binding"/>
    <property type="evidence" value="ECO:0007669"/>
    <property type="project" value="InterPro"/>
</dbReference>
<comment type="caution">
    <text evidence="5">The sequence shown here is derived from an EMBL/GenBank/DDBJ whole genome shotgun (WGS) entry which is preliminary data.</text>
</comment>
<dbReference type="Gene3D" id="3.40.50.800">
    <property type="entry name" value="Anticodon-binding domain"/>
    <property type="match status" value="1"/>
</dbReference>
<dbReference type="GO" id="GO:0005737">
    <property type="term" value="C:cytoplasm"/>
    <property type="evidence" value="ECO:0007669"/>
    <property type="project" value="UniProtKB-SubCell"/>
</dbReference>
<dbReference type="InterPro" id="IPR004154">
    <property type="entry name" value="Anticodon-bd"/>
</dbReference>
<dbReference type="GO" id="GO:0006433">
    <property type="term" value="P:prolyl-tRNA aminoacylation"/>
    <property type="evidence" value="ECO:0007669"/>
    <property type="project" value="InterPro"/>
</dbReference>
<dbReference type="PANTHER" id="PTHR43382:SF2">
    <property type="entry name" value="BIFUNCTIONAL GLUTAMATE_PROLINE--TRNA LIGASE"/>
    <property type="match status" value="1"/>
</dbReference>
<dbReference type="SMART" id="SM00946">
    <property type="entry name" value="ProRS-C_1"/>
    <property type="match status" value="1"/>
</dbReference>
<protein>
    <recommendedName>
        <fullName evidence="2">proline--tRNA ligase</fullName>
        <ecNumber evidence="2">6.1.1.15</ecNumber>
    </recommendedName>
</protein>
<dbReference type="Proteomes" id="UP000320212">
    <property type="component" value="Unassembled WGS sequence"/>
</dbReference>
<dbReference type="SUPFAM" id="SSF64586">
    <property type="entry name" value="C-terminal domain of ProRS"/>
    <property type="match status" value="1"/>
</dbReference>
<organism evidence="5 6">
    <name type="scientific">Haloferax volcanii</name>
    <name type="common">Halobacterium volcanii</name>
    <dbReference type="NCBI Taxonomy" id="2246"/>
    <lineage>
        <taxon>Archaea</taxon>
        <taxon>Methanobacteriati</taxon>
        <taxon>Methanobacteriota</taxon>
        <taxon>Stenosarchaea group</taxon>
        <taxon>Halobacteria</taxon>
        <taxon>Halobacteriales</taxon>
        <taxon>Haloferacaceae</taxon>
        <taxon>Haloferax</taxon>
    </lineage>
</organism>
<dbReference type="Pfam" id="PF03129">
    <property type="entry name" value="HGTP_anticodon"/>
    <property type="match status" value="1"/>
</dbReference>
<evidence type="ECO:0000313" key="5">
    <source>
        <dbReference type="EMBL" id="TVT87466.1"/>
    </source>
</evidence>
<keyword evidence="3" id="KW-0648">Protein biosynthesis</keyword>
<dbReference type="GO" id="GO:0017101">
    <property type="term" value="C:aminoacyl-tRNA synthetase multienzyme complex"/>
    <property type="evidence" value="ECO:0007669"/>
    <property type="project" value="TreeGrafter"/>
</dbReference>
<keyword evidence="5" id="KW-0436">Ligase</keyword>
<dbReference type="InterPro" id="IPR017449">
    <property type="entry name" value="Pro-tRNA_synth_II"/>
</dbReference>
<dbReference type="InterPro" id="IPR016061">
    <property type="entry name" value="Pro-tRNA_ligase_II_C"/>
</dbReference>
<dbReference type="InterPro" id="IPR036621">
    <property type="entry name" value="Anticodon-bd_dom_sf"/>
</dbReference>
<evidence type="ECO:0000259" key="4">
    <source>
        <dbReference type="SMART" id="SM00946"/>
    </source>
</evidence>
<evidence type="ECO:0000313" key="6">
    <source>
        <dbReference type="Proteomes" id="UP000320212"/>
    </source>
</evidence>
<accession>A0A558FPQ9</accession>
<dbReference type="RefSeq" id="WP_261372782.1">
    <property type="nucleotide sequence ID" value="NZ_VMTR01000331.1"/>
</dbReference>
<evidence type="ECO:0000256" key="1">
    <source>
        <dbReference type="ARBA" id="ARBA00004496"/>
    </source>
</evidence>
<dbReference type="GO" id="GO:0004827">
    <property type="term" value="F:proline-tRNA ligase activity"/>
    <property type="evidence" value="ECO:0007669"/>
    <property type="project" value="UniProtKB-EC"/>
</dbReference>
<reference evidence="5 6" key="1">
    <citation type="submission" date="2019-07" db="EMBL/GenBank/DDBJ databases">
        <title>Draft genome sequence of Haloferax volcanii SS0101, isolated from salt farm in Samut Sakhon, Thailand.</title>
        <authorList>
            <person name="Wanthongcharoen S."/>
            <person name="Yamprayoonswat W."/>
            <person name="Ruangsuj P."/>
            <person name="Thongpramul N."/>
            <person name="Jumpathong W."/>
            <person name="Sittihan S."/>
            <person name="Kanjanavas P."/>
            <person name="Yasawong M."/>
        </authorList>
    </citation>
    <scope>NUCLEOTIDE SEQUENCE [LARGE SCALE GENOMIC DNA]</scope>
    <source>
        <strain evidence="5 6">SS0101</strain>
    </source>
</reference>